<reference evidence="1 3" key="1">
    <citation type="submission" date="2024-01" db="EMBL/GenBank/DDBJ databases">
        <title>The genomes of 5 underutilized Papilionoideae crops provide insights into root nodulation and disease resistanc.</title>
        <authorList>
            <person name="Jiang F."/>
        </authorList>
    </citation>
    <scope>NUCLEOTIDE SEQUENCE [LARGE SCALE GENOMIC DNA]</scope>
    <source>
        <strain evidence="1">LVBAO_FW01</strain>
        <tissue evidence="1">Leaves</tissue>
    </source>
</reference>
<evidence type="ECO:0000313" key="2">
    <source>
        <dbReference type="EMBL" id="KAK7315438.1"/>
    </source>
</evidence>
<accession>A0AAN9PYW1</accession>
<gene>
    <name evidence="1" type="ORF">VNO77_33984</name>
    <name evidence="2" type="ORF">VNO77_33985</name>
</gene>
<protein>
    <submittedName>
        <fullName evidence="1">Uncharacterized protein</fullName>
    </submittedName>
</protein>
<dbReference type="AlphaFoldDB" id="A0AAN9PYW1"/>
<organism evidence="1 3">
    <name type="scientific">Canavalia gladiata</name>
    <name type="common">Sword bean</name>
    <name type="synonym">Dolichos gladiatus</name>
    <dbReference type="NCBI Taxonomy" id="3824"/>
    <lineage>
        <taxon>Eukaryota</taxon>
        <taxon>Viridiplantae</taxon>
        <taxon>Streptophyta</taxon>
        <taxon>Embryophyta</taxon>
        <taxon>Tracheophyta</taxon>
        <taxon>Spermatophyta</taxon>
        <taxon>Magnoliopsida</taxon>
        <taxon>eudicotyledons</taxon>
        <taxon>Gunneridae</taxon>
        <taxon>Pentapetalae</taxon>
        <taxon>rosids</taxon>
        <taxon>fabids</taxon>
        <taxon>Fabales</taxon>
        <taxon>Fabaceae</taxon>
        <taxon>Papilionoideae</taxon>
        <taxon>50 kb inversion clade</taxon>
        <taxon>NPAAA clade</taxon>
        <taxon>indigoferoid/millettioid clade</taxon>
        <taxon>Phaseoleae</taxon>
        <taxon>Canavalia</taxon>
    </lineage>
</organism>
<sequence>MDQRILRHIPQVSLSVASLQWGKWDVLLSGNWLAYRISKPGNYSSGANVDQRLVGLLGANADQGIDQGTTAVVLMWIRGWLTYWISRPGRYSSGADVDQRLVDLLD</sequence>
<dbReference type="EMBL" id="JAYMYQ010000008">
    <property type="protein sequence ID" value="KAK7315437.1"/>
    <property type="molecule type" value="Genomic_DNA"/>
</dbReference>
<proteinExistence type="predicted"/>
<evidence type="ECO:0000313" key="3">
    <source>
        <dbReference type="Proteomes" id="UP001367508"/>
    </source>
</evidence>
<evidence type="ECO:0000313" key="1">
    <source>
        <dbReference type="EMBL" id="KAK7315437.1"/>
    </source>
</evidence>
<dbReference type="Proteomes" id="UP001367508">
    <property type="component" value="Unassembled WGS sequence"/>
</dbReference>
<keyword evidence="3" id="KW-1185">Reference proteome</keyword>
<comment type="caution">
    <text evidence="1">The sequence shown here is derived from an EMBL/GenBank/DDBJ whole genome shotgun (WGS) entry which is preliminary data.</text>
</comment>
<name>A0AAN9PYW1_CANGL</name>
<dbReference type="EMBL" id="JAYMYQ010000008">
    <property type="protein sequence ID" value="KAK7315438.1"/>
    <property type="molecule type" value="Genomic_DNA"/>
</dbReference>